<feature type="domain" description="Amidohydrolase-related" evidence="3">
    <location>
        <begin position="112"/>
        <end position="365"/>
    </location>
</feature>
<evidence type="ECO:0000313" key="4">
    <source>
        <dbReference type="EMBL" id="BBY83414.1"/>
    </source>
</evidence>
<dbReference type="SUPFAM" id="SSF51556">
    <property type="entry name" value="Metallo-dependent hydrolases"/>
    <property type="match status" value="1"/>
</dbReference>
<dbReference type="Proteomes" id="UP000467252">
    <property type="component" value="Chromosome"/>
</dbReference>
<organism evidence="4 5">
    <name type="scientific">Mycolicibacterium pulveris</name>
    <name type="common">Mycobacterium pulveris</name>
    <dbReference type="NCBI Taxonomy" id="36813"/>
    <lineage>
        <taxon>Bacteria</taxon>
        <taxon>Bacillati</taxon>
        <taxon>Actinomycetota</taxon>
        <taxon>Actinomycetes</taxon>
        <taxon>Mycobacteriales</taxon>
        <taxon>Mycobacteriaceae</taxon>
        <taxon>Mycolicibacterium</taxon>
    </lineage>
</organism>
<keyword evidence="5" id="KW-1185">Reference proteome</keyword>
<accession>A0A7I7UPK9</accession>
<dbReference type="RefSeq" id="WP_163904232.1">
    <property type="nucleotide sequence ID" value="NZ_AP022599.1"/>
</dbReference>
<dbReference type="EMBL" id="AP022599">
    <property type="protein sequence ID" value="BBY83414.1"/>
    <property type="molecule type" value="Genomic_DNA"/>
</dbReference>
<dbReference type="InterPro" id="IPR032465">
    <property type="entry name" value="ACMSD"/>
</dbReference>
<dbReference type="Pfam" id="PF04909">
    <property type="entry name" value="Amidohydro_2"/>
    <property type="match status" value="1"/>
</dbReference>
<dbReference type="AlphaFoldDB" id="A0A7I7UPK9"/>
<dbReference type="PANTHER" id="PTHR21240">
    <property type="entry name" value="2-AMINO-3-CARBOXYLMUCONATE-6-SEMIALDEHYDE DECARBOXYLASE"/>
    <property type="match status" value="1"/>
</dbReference>
<dbReference type="Gene3D" id="3.20.20.140">
    <property type="entry name" value="Metal-dependent hydrolases"/>
    <property type="match status" value="1"/>
</dbReference>
<dbReference type="InterPro" id="IPR006680">
    <property type="entry name" value="Amidohydro-rel"/>
</dbReference>
<reference evidence="4 5" key="1">
    <citation type="journal article" date="2019" name="Emerg. Microbes Infect.">
        <title>Comprehensive subspecies identification of 175 nontuberculous mycobacteria species based on 7547 genomic profiles.</title>
        <authorList>
            <person name="Matsumoto Y."/>
            <person name="Kinjo T."/>
            <person name="Motooka D."/>
            <person name="Nabeya D."/>
            <person name="Jung N."/>
            <person name="Uechi K."/>
            <person name="Horii T."/>
            <person name="Iida T."/>
            <person name="Fujita J."/>
            <person name="Nakamura S."/>
        </authorList>
    </citation>
    <scope>NUCLEOTIDE SEQUENCE [LARGE SCALE GENOMIC DNA]</scope>
    <source>
        <strain evidence="4 5">JCM 6370</strain>
    </source>
</reference>
<evidence type="ECO:0000256" key="2">
    <source>
        <dbReference type="SAM" id="MobiDB-lite"/>
    </source>
</evidence>
<evidence type="ECO:0000256" key="1">
    <source>
        <dbReference type="ARBA" id="ARBA00023239"/>
    </source>
</evidence>
<dbReference type="GO" id="GO:0005737">
    <property type="term" value="C:cytoplasm"/>
    <property type="evidence" value="ECO:0007669"/>
    <property type="project" value="TreeGrafter"/>
</dbReference>
<dbReference type="GO" id="GO:0016831">
    <property type="term" value="F:carboxy-lyase activity"/>
    <property type="evidence" value="ECO:0007669"/>
    <property type="project" value="InterPro"/>
</dbReference>
<dbReference type="GO" id="GO:0019748">
    <property type="term" value="P:secondary metabolic process"/>
    <property type="evidence" value="ECO:0007669"/>
    <property type="project" value="TreeGrafter"/>
</dbReference>
<gene>
    <name evidence="4" type="ORF">MPUL_45720</name>
</gene>
<feature type="region of interest" description="Disordered" evidence="2">
    <location>
        <begin position="380"/>
        <end position="403"/>
    </location>
</feature>
<keyword evidence="1" id="KW-0456">Lyase</keyword>
<name>A0A7I7UPK9_MYCPV</name>
<evidence type="ECO:0000259" key="3">
    <source>
        <dbReference type="Pfam" id="PF04909"/>
    </source>
</evidence>
<protein>
    <submittedName>
        <fullName evidence="4">Amidohydrolase</fullName>
    </submittedName>
</protein>
<dbReference type="InterPro" id="IPR032466">
    <property type="entry name" value="Metal_Hydrolase"/>
</dbReference>
<dbReference type="PANTHER" id="PTHR21240:SF28">
    <property type="entry name" value="ISO-OROTATE DECARBOXYLASE (EUROFUNG)"/>
    <property type="match status" value="1"/>
</dbReference>
<sequence length="403" mass="45350">MPADWYPLISCDSHVHEPRALYRDRLPSRLLDRAPRVVSDPNGDKIMMGDKLVRFIGLEAMEEYDTADRTYKGARFEVGRKGKFEAEARMHDLAVDGVEGEVVYGFSYWMDQNDREVLLEMIYAYNDWVHEFIEPTKDRSIAPAMLPTWDIDLAIAEAQRAVGDLGARAVQIAAPYVGELKYGYREADFDRLWSAIVELGVPVTMHIGSGKPKGRFRGPGAVLCDFMATFNDSPNLLVEFIGAGVFLRHPELKLAVTEGGIGWAPWLVMMMDRMWDDNGSMLDFKLPEPPSYYFKNNCLATWQEDMPGINSIDMIAEAVAWGSDYPHREGTFPHSRQKVEQQVANLDPVLVRRLTSGNAAKFFGFDVDLIVERYGPDSEHHRKYAAKDGGSTTPDMVAPITAA</sequence>
<proteinExistence type="predicted"/>
<dbReference type="GO" id="GO:0016787">
    <property type="term" value="F:hydrolase activity"/>
    <property type="evidence" value="ECO:0007669"/>
    <property type="project" value="UniProtKB-KW"/>
</dbReference>
<keyword evidence="4" id="KW-0378">Hydrolase</keyword>
<evidence type="ECO:0000313" key="5">
    <source>
        <dbReference type="Proteomes" id="UP000467252"/>
    </source>
</evidence>